<dbReference type="Proteomes" id="UP000828390">
    <property type="component" value="Unassembled WGS sequence"/>
</dbReference>
<evidence type="ECO:0000313" key="2">
    <source>
        <dbReference type="Proteomes" id="UP000828390"/>
    </source>
</evidence>
<dbReference type="AlphaFoldDB" id="A0A9D4J5B7"/>
<protein>
    <submittedName>
        <fullName evidence="1">Uncharacterized protein</fullName>
    </submittedName>
</protein>
<gene>
    <name evidence="1" type="ORF">DPMN_152614</name>
</gene>
<reference evidence="1" key="1">
    <citation type="journal article" date="2019" name="bioRxiv">
        <title>The Genome of the Zebra Mussel, Dreissena polymorpha: A Resource for Invasive Species Research.</title>
        <authorList>
            <person name="McCartney M.A."/>
            <person name="Auch B."/>
            <person name="Kono T."/>
            <person name="Mallez S."/>
            <person name="Zhang Y."/>
            <person name="Obille A."/>
            <person name="Becker A."/>
            <person name="Abrahante J.E."/>
            <person name="Garbe J."/>
            <person name="Badalamenti J.P."/>
            <person name="Herman A."/>
            <person name="Mangelson H."/>
            <person name="Liachko I."/>
            <person name="Sullivan S."/>
            <person name="Sone E.D."/>
            <person name="Koren S."/>
            <person name="Silverstein K.A.T."/>
            <person name="Beckman K.B."/>
            <person name="Gohl D.M."/>
        </authorList>
    </citation>
    <scope>NUCLEOTIDE SEQUENCE</scope>
    <source>
        <strain evidence="1">Duluth1</strain>
        <tissue evidence="1">Whole animal</tissue>
    </source>
</reference>
<dbReference type="EMBL" id="JAIWYP010000007">
    <property type="protein sequence ID" value="KAH3799010.1"/>
    <property type="molecule type" value="Genomic_DNA"/>
</dbReference>
<sequence>MSRVVGRITGRDVCCEVEEANGRETLHRAWDHELGTMLPFDHERVERAVKGQVSLARQKGLLGVFSRGQNRTPNSE</sequence>
<proteinExistence type="predicted"/>
<organism evidence="1 2">
    <name type="scientific">Dreissena polymorpha</name>
    <name type="common">Zebra mussel</name>
    <name type="synonym">Mytilus polymorpha</name>
    <dbReference type="NCBI Taxonomy" id="45954"/>
    <lineage>
        <taxon>Eukaryota</taxon>
        <taxon>Metazoa</taxon>
        <taxon>Spiralia</taxon>
        <taxon>Lophotrochozoa</taxon>
        <taxon>Mollusca</taxon>
        <taxon>Bivalvia</taxon>
        <taxon>Autobranchia</taxon>
        <taxon>Heteroconchia</taxon>
        <taxon>Euheterodonta</taxon>
        <taxon>Imparidentia</taxon>
        <taxon>Neoheterodontei</taxon>
        <taxon>Myida</taxon>
        <taxon>Dreissenoidea</taxon>
        <taxon>Dreissenidae</taxon>
        <taxon>Dreissena</taxon>
    </lineage>
</organism>
<reference evidence="1" key="2">
    <citation type="submission" date="2020-11" db="EMBL/GenBank/DDBJ databases">
        <authorList>
            <person name="McCartney M.A."/>
            <person name="Auch B."/>
            <person name="Kono T."/>
            <person name="Mallez S."/>
            <person name="Becker A."/>
            <person name="Gohl D.M."/>
            <person name="Silverstein K.A.T."/>
            <person name="Koren S."/>
            <person name="Bechman K.B."/>
            <person name="Herman A."/>
            <person name="Abrahante J.E."/>
            <person name="Garbe J."/>
        </authorList>
    </citation>
    <scope>NUCLEOTIDE SEQUENCE</scope>
    <source>
        <strain evidence="1">Duluth1</strain>
        <tissue evidence="1">Whole animal</tissue>
    </source>
</reference>
<name>A0A9D4J5B7_DREPO</name>
<comment type="caution">
    <text evidence="1">The sequence shown here is derived from an EMBL/GenBank/DDBJ whole genome shotgun (WGS) entry which is preliminary data.</text>
</comment>
<evidence type="ECO:0000313" key="1">
    <source>
        <dbReference type="EMBL" id="KAH3799010.1"/>
    </source>
</evidence>
<keyword evidence="2" id="KW-1185">Reference proteome</keyword>
<accession>A0A9D4J5B7</accession>